<dbReference type="GO" id="GO:0005737">
    <property type="term" value="C:cytoplasm"/>
    <property type="evidence" value="ECO:0007669"/>
    <property type="project" value="UniProtKB-SubCell"/>
</dbReference>
<evidence type="ECO:0000256" key="6">
    <source>
        <dbReference type="ARBA" id="ARBA00022485"/>
    </source>
</evidence>
<evidence type="ECO:0000259" key="20">
    <source>
        <dbReference type="PROSITE" id="PS50109"/>
    </source>
</evidence>
<keyword evidence="8 18" id="KW-0808">Transferase</keyword>
<sequence length="345" mass="38504">MKKMLEAVSWVEKNFNEAPDAIFIFRDDQLLISNHAAHALQADYGLRPAYIIKLMQNVVKQRQSQTDDCFNCTVLDQAKTVIPFNLPVKGGQPLAFSLVYTDLDHEQHVYSLTLKSNDLLQRMDQLAQQRKLVQYVNRAHENERKRLSQDLHDSIAQGVYSSIMGIRHLETAAAKADTAAFDHQTKLIENQLYATLRDIKGMALDIRPAVLDSFGLSAALKALAKRLEENSGIGITVLTHDTDQLKLSEDVQTVLYRIAQEAITNAIKHAQANEINLLLVAHEHEISLEIIDDGTGFDVNQHVSFNGHSLGLLNMNERVKSLHGTFQIKSTVGSGTRVTATFPVA</sequence>
<dbReference type="InterPro" id="IPR036890">
    <property type="entry name" value="HATPase_C_sf"/>
</dbReference>
<dbReference type="GO" id="GO:0005886">
    <property type="term" value="C:plasma membrane"/>
    <property type="evidence" value="ECO:0007669"/>
    <property type="project" value="UniProtKB-SubCell"/>
</dbReference>
<dbReference type="PRINTS" id="PR00344">
    <property type="entry name" value="BCTRLSENSOR"/>
</dbReference>
<dbReference type="AlphaFoldDB" id="A0A0R2CUL9"/>
<dbReference type="InterPro" id="IPR003594">
    <property type="entry name" value="HATPase_dom"/>
</dbReference>
<feature type="modified residue" description="Phosphohistidine; by autocatalysis" evidence="19">
    <location>
        <position position="152"/>
    </location>
</feature>
<keyword evidence="13" id="KW-0408">Iron</keyword>
<reference evidence="21 22" key="1">
    <citation type="journal article" date="2015" name="Genome Announc.">
        <title>Expanding the biotechnology potential of lactobacilli through comparative genomics of 213 strains and associated genera.</title>
        <authorList>
            <person name="Sun Z."/>
            <person name="Harris H.M."/>
            <person name="McCann A."/>
            <person name="Guo C."/>
            <person name="Argimon S."/>
            <person name="Zhang W."/>
            <person name="Yang X."/>
            <person name="Jeffery I.B."/>
            <person name="Cooney J.C."/>
            <person name="Kagawa T.F."/>
            <person name="Liu W."/>
            <person name="Song Y."/>
            <person name="Salvetti E."/>
            <person name="Wrobel A."/>
            <person name="Rasinkangas P."/>
            <person name="Parkhill J."/>
            <person name="Rea M.C."/>
            <person name="O'Sullivan O."/>
            <person name="Ritari J."/>
            <person name="Douillard F.P."/>
            <person name="Paul Ross R."/>
            <person name="Yang R."/>
            <person name="Briner A.E."/>
            <person name="Felis G.E."/>
            <person name="de Vos W.M."/>
            <person name="Barrangou R."/>
            <person name="Klaenhammer T.R."/>
            <person name="Caufield P.W."/>
            <person name="Cui Y."/>
            <person name="Zhang H."/>
            <person name="O'Toole P.W."/>
        </authorList>
    </citation>
    <scope>NUCLEOTIDE SEQUENCE [LARGE SCALE GENOMIC DNA]</scope>
    <source>
        <strain evidence="21 22">DSM 20253</strain>
    </source>
</reference>
<comment type="function">
    <text evidence="17">Member of the two-component regulatory system NreB/NreC involved in the control of dissimilatory nitrate/nitrite reduction in response to oxygen. NreB functions as a direct oxygen sensor histidine kinase which is autophosphorylated, in the absence of oxygen, probably at the conserved histidine residue, and transfers its phosphate group probably to a conserved aspartate residue of NreC. NreB/NreC activates the expression of the nitrate (narGHJI) and nitrite (nir) reductase operons, as well as the putative nitrate transporter gene narT.</text>
</comment>
<keyword evidence="5" id="KW-1003">Cell membrane</keyword>
<evidence type="ECO:0000256" key="19">
    <source>
        <dbReference type="PIRSR" id="PIRSR037432-51"/>
    </source>
</evidence>
<keyword evidence="16" id="KW-0472">Membrane</keyword>
<name>A0A0R2CUL9_9LACO</name>
<dbReference type="GO" id="GO:0046983">
    <property type="term" value="F:protein dimerization activity"/>
    <property type="evidence" value="ECO:0007669"/>
    <property type="project" value="InterPro"/>
</dbReference>
<protein>
    <recommendedName>
        <fullName evidence="18">Sensor histidine kinase</fullName>
        <ecNumber evidence="18">2.7.13.3</ecNumber>
    </recommendedName>
</protein>
<comment type="caution">
    <text evidence="21">The sequence shown here is derived from an EMBL/GenBank/DDBJ whole genome shotgun (WGS) entry which is preliminary data.</text>
</comment>
<keyword evidence="18" id="KW-0067">ATP-binding</keyword>
<dbReference type="Gene3D" id="3.30.565.10">
    <property type="entry name" value="Histidine kinase-like ATPase, C-terminal domain"/>
    <property type="match status" value="1"/>
</dbReference>
<comment type="PTM">
    <text evidence="19">Autophosphorylated.</text>
</comment>
<gene>
    <name evidence="21" type="ORF">FC24_GL002112</name>
</gene>
<evidence type="ECO:0000256" key="4">
    <source>
        <dbReference type="ARBA" id="ARBA00004651"/>
    </source>
</evidence>
<dbReference type="GO" id="GO:0005506">
    <property type="term" value="F:iron ion binding"/>
    <property type="evidence" value="ECO:0007669"/>
    <property type="project" value="InterPro"/>
</dbReference>
<evidence type="ECO:0000313" key="21">
    <source>
        <dbReference type="EMBL" id="KRM95438.1"/>
    </source>
</evidence>
<evidence type="ECO:0000256" key="17">
    <source>
        <dbReference type="ARBA" id="ARBA00024827"/>
    </source>
</evidence>
<keyword evidence="6" id="KW-0004">4Fe-4S</keyword>
<keyword evidence="9" id="KW-0812">Transmembrane</keyword>
<evidence type="ECO:0000256" key="12">
    <source>
        <dbReference type="ARBA" id="ARBA00022989"/>
    </source>
</evidence>
<evidence type="ECO:0000256" key="14">
    <source>
        <dbReference type="ARBA" id="ARBA00023012"/>
    </source>
</evidence>
<dbReference type="PANTHER" id="PTHR24421">
    <property type="entry name" value="NITRATE/NITRITE SENSOR PROTEIN NARX-RELATED"/>
    <property type="match status" value="1"/>
</dbReference>
<dbReference type="GO" id="GO:0005524">
    <property type="term" value="F:ATP binding"/>
    <property type="evidence" value="ECO:0007669"/>
    <property type="project" value="UniProtKB-KW"/>
</dbReference>
<dbReference type="InterPro" id="IPR004358">
    <property type="entry name" value="Sig_transdc_His_kin-like_C"/>
</dbReference>
<evidence type="ECO:0000313" key="22">
    <source>
        <dbReference type="Proteomes" id="UP000051638"/>
    </source>
</evidence>
<evidence type="ECO:0000256" key="15">
    <source>
        <dbReference type="ARBA" id="ARBA00023014"/>
    </source>
</evidence>
<dbReference type="GO" id="GO:0000155">
    <property type="term" value="F:phosphorelay sensor kinase activity"/>
    <property type="evidence" value="ECO:0007669"/>
    <property type="project" value="InterPro"/>
</dbReference>
<evidence type="ECO:0000256" key="7">
    <source>
        <dbReference type="ARBA" id="ARBA00022490"/>
    </source>
</evidence>
<accession>A0A0R2CUL9</accession>
<evidence type="ECO:0000256" key="18">
    <source>
        <dbReference type="PIRNR" id="PIRNR037432"/>
    </source>
</evidence>
<dbReference type="EC" id="2.7.13.3" evidence="18"/>
<keyword evidence="18" id="KW-0547">Nucleotide-binding</keyword>
<dbReference type="PATRIC" id="fig|1423796.3.peg.2141"/>
<dbReference type="SUPFAM" id="SSF55874">
    <property type="entry name" value="ATPase domain of HSP90 chaperone/DNA topoisomerase II/histidine kinase"/>
    <property type="match status" value="1"/>
</dbReference>
<dbReference type="InterPro" id="IPR005467">
    <property type="entry name" value="His_kinase_dom"/>
</dbReference>
<keyword evidence="19" id="KW-0597">Phosphoprotein</keyword>
<dbReference type="SMART" id="SM00387">
    <property type="entry name" value="HATPase_c"/>
    <property type="match status" value="1"/>
</dbReference>
<organism evidence="21 22">
    <name type="scientific">Loigolactobacillus rennini DSM 20253</name>
    <dbReference type="NCBI Taxonomy" id="1423796"/>
    <lineage>
        <taxon>Bacteria</taxon>
        <taxon>Bacillati</taxon>
        <taxon>Bacillota</taxon>
        <taxon>Bacilli</taxon>
        <taxon>Lactobacillales</taxon>
        <taxon>Lactobacillaceae</taxon>
        <taxon>Loigolactobacillus</taxon>
    </lineage>
</organism>
<dbReference type="InterPro" id="IPR011712">
    <property type="entry name" value="Sig_transdc_His_kin_sub3_dim/P"/>
</dbReference>
<proteinExistence type="predicted"/>
<evidence type="ECO:0000256" key="1">
    <source>
        <dbReference type="ARBA" id="ARBA00000085"/>
    </source>
</evidence>
<keyword evidence="15" id="KW-0411">Iron-sulfur</keyword>
<evidence type="ECO:0000256" key="3">
    <source>
        <dbReference type="ARBA" id="ARBA00004496"/>
    </source>
</evidence>
<evidence type="ECO:0000256" key="11">
    <source>
        <dbReference type="ARBA" id="ARBA00022777"/>
    </source>
</evidence>
<dbReference type="PIRSF" id="PIRSF037432">
    <property type="entry name" value="STHK_NreB"/>
    <property type="match status" value="1"/>
</dbReference>
<keyword evidence="14 18" id="KW-0902">Two-component regulatory system</keyword>
<evidence type="ECO:0000256" key="2">
    <source>
        <dbReference type="ARBA" id="ARBA00001966"/>
    </source>
</evidence>
<keyword evidence="11 18" id="KW-0418">Kinase</keyword>
<dbReference type="Gene3D" id="1.20.5.1930">
    <property type="match status" value="1"/>
</dbReference>
<dbReference type="InterPro" id="IPR050482">
    <property type="entry name" value="Sensor_HK_TwoCompSys"/>
</dbReference>
<dbReference type="EMBL" id="AYYI01000068">
    <property type="protein sequence ID" value="KRM95438.1"/>
    <property type="molecule type" value="Genomic_DNA"/>
</dbReference>
<keyword evidence="12" id="KW-1133">Transmembrane helix</keyword>
<evidence type="ECO:0000256" key="16">
    <source>
        <dbReference type="ARBA" id="ARBA00023136"/>
    </source>
</evidence>
<evidence type="ECO:0000256" key="13">
    <source>
        <dbReference type="ARBA" id="ARBA00023004"/>
    </source>
</evidence>
<comment type="catalytic activity">
    <reaction evidence="1 18">
        <text>ATP + protein L-histidine = ADP + protein N-phospho-L-histidine.</text>
        <dbReference type="EC" id="2.7.13.3"/>
    </reaction>
</comment>
<keyword evidence="7" id="KW-0963">Cytoplasm</keyword>
<dbReference type="STRING" id="1423796.FC24_GL002112"/>
<comment type="cofactor">
    <cofactor evidence="2">
        <name>[4Fe-4S] cluster</name>
        <dbReference type="ChEBI" id="CHEBI:49883"/>
    </cofactor>
</comment>
<comment type="subcellular location">
    <subcellularLocation>
        <location evidence="4">Cell membrane</location>
        <topology evidence="4">Multi-pass membrane protein</topology>
    </subcellularLocation>
    <subcellularLocation>
        <location evidence="3">Cytoplasm</location>
    </subcellularLocation>
</comment>
<dbReference type="CDD" id="cd16917">
    <property type="entry name" value="HATPase_UhpB-NarQ-NarX-like"/>
    <property type="match status" value="1"/>
</dbReference>
<evidence type="ECO:0000256" key="5">
    <source>
        <dbReference type="ARBA" id="ARBA00022475"/>
    </source>
</evidence>
<evidence type="ECO:0000256" key="8">
    <source>
        <dbReference type="ARBA" id="ARBA00022679"/>
    </source>
</evidence>
<dbReference type="Proteomes" id="UP000051638">
    <property type="component" value="Unassembled WGS sequence"/>
</dbReference>
<feature type="domain" description="Histidine kinase" evidence="20">
    <location>
        <begin position="255"/>
        <end position="345"/>
    </location>
</feature>
<dbReference type="PROSITE" id="PS50109">
    <property type="entry name" value="HIS_KIN"/>
    <property type="match status" value="1"/>
</dbReference>
<evidence type="ECO:0000256" key="10">
    <source>
        <dbReference type="ARBA" id="ARBA00022723"/>
    </source>
</evidence>
<keyword evidence="10" id="KW-0479">Metal-binding</keyword>
<dbReference type="InterPro" id="IPR017203">
    <property type="entry name" value="Sig_transdc_His_kinase_NreB"/>
</dbReference>
<keyword evidence="22" id="KW-1185">Reference proteome</keyword>
<dbReference type="GO" id="GO:0051539">
    <property type="term" value="F:4 iron, 4 sulfur cluster binding"/>
    <property type="evidence" value="ECO:0007669"/>
    <property type="project" value="UniProtKB-KW"/>
</dbReference>
<dbReference type="Pfam" id="PF02518">
    <property type="entry name" value="HATPase_c"/>
    <property type="match status" value="1"/>
</dbReference>
<dbReference type="Pfam" id="PF07730">
    <property type="entry name" value="HisKA_3"/>
    <property type="match status" value="1"/>
</dbReference>
<evidence type="ECO:0000256" key="9">
    <source>
        <dbReference type="ARBA" id="ARBA00022692"/>
    </source>
</evidence>
<dbReference type="PANTHER" id="PTHR24421:SF37">
    <property type="entry name" value="SENSOR HISTIDINE KINASE NARS"/>
    <property type="match status" value="1"/>
</dbReference>